<reference evidence="1 2" key="1">
    <citation type="submission" date="2014-04" db="EMBL/GenBank/DDBJ databases">
        <authorList>
            <consortium name="DOE Joint Genome Institute"/>
            <person name="Kuo A."/>
            <person name="Kohler A."/>
            <person name="Costa M.D."/>
            <person name="Nagy L.G."/>
            <person name="Floudas D."/>
            <person name="Copeland A."/>
            <person name="Barry K.W."/>
            <person name="Cichocki N."/>
            <person name="Veneault-Fourrey C."/>
            <person name="LaButti K."/>
            <person name="Lindquist E.A."/>
            <person name="Lipzen A."/>
            <person name="Lundell T."/>
            <person name="Morin E."/>
            <person name="Murat C."/>
            <person name="Sun H."/>
            <person name="Tunlid A."/>
            <person name="Henrissat B."/>
            <person name="Grigoriev I.V."/>
            <person name="Hibbett D.S."/>
            <person name="Martin F."/>
            <person name="Nordberg H.P."/>
            <person name="Cantor M.N."/>
            <person name="Hua S.X."/>
        </authorList>
    </citation>
    <scope>NUCLEOTIDE SEQUENCE [LARGE SCALE GENOMIC DNA]</scope>
    <source>
        <strain evidence="1 2">441</strain>
    </source>
</reference>
<name>A0A0C9ZW24_9AGAM</name>
<dbReference type="OrthoDB" id="2893272at2759"/>
<protein>
    <submittedName>
        <fullName evidence="1">Uncharacterized protein</fullName>
    </submittedName>
</protein>
<dbReference type="HOGENOM" id="CLU_1993528_0_0_1"/>
<accession>A0A0C9ZW24</accession>
<sequence>MILNLPDQADGVQLCGRRLVFFENVQKSTGPLQDLSSRVHSLDLNPYTAPYLVSLARQSPPWRWQASISTVFDHLGSKYVRTSTSNTHNLTWMDVTEDSLVLYHEREGQTGVRILTFGQEIRTSP</sequence>
<dbReference type="AlphaFoldDB" id="A0A0C9ZW24"/>
<proteinExistence type="predicted"/>
<organism evidence="1 2">
    <name type="scientific">Pisolithus microcarpus 441</name>
    <dbReference type="NCBI Taxonomy" id="765257"/>
    <lineage>
        <taxon>Eukaryota</taxon>
        <taxon>Fungi</taxon>
        <taxon>Dikarya</taxon>
        <taxon>Basidiomycota</taxon>
        <taxon>Agaricomycotina</taxon>
        <taxon>Agaricomycetes</taxon>
        <taxon>Agaricomycetidae</taxon>
        <taxon>Boletales</taxon>
        <taxon>Sclerodermatineae</taxon>
        <taxon>Pisolithaceae</taxon>
        <taxon>Pisolithus</taxon>
    </lineage>
</organism>
<reference evidence="2" key="2">
    <citation type="submission" date="2015-01" db="EMBL/GenBank/DDBJ databases">
        <title>Evolutionary Origins and Diversification of the Mycorrhizal Mutualists.</title>
        <authorList>
            <consortium name="DOE Joint Genome Institute"/>
            <consortium name="Mycorrhizal Genomics Consortium"/>
            <person name="Kohler A."/>
            <person name="Kuo A."/>
            <person name="Nagy L.G."/>
            <person name="Floudas D."/>
            <person name="Copeland A."/>
            <person name="Barry K.W."/>
            <person name="Cichocki N."/>
            <person name="Veneault-Fourrey C."/>
            <person name="LaButti K."/>
            <person name="Lindquist E.A."/>
            <person name="Lipzen A."/>
            <person name="Lundell T."/>
            <person name="Morin E."/>
            <person name="Murat C."/>
            <person name="Riley R."/>
            <person name="Ohm R."/>
            <person name="Sun H."/>
            <person name="Tunlid A."/>
            <person name="Henrissat B."/>
            <person name="Grigoriev I.V."/>
            <person name="Hibbett D.S."/>
            <person name="Martin F."/>
        </authorList>
    </citation>
    <scope>NUCLEOTIDE SEQUENCE [LARGE SCALE GENOMIC DNA]</scope>
    <source>
        <strain evidence="2">441</strain>
    </source>
</reference>
<evidence type="ECO:0000313" key="2">
    <source>
        <dbReference type="Proteomes" id="UP000054018"/>
    </source>
</evidence>
<dbReference type="EMBL" id="KN833722">
    <property type="protein sequence ID" value="KIK23863.1"/>
    <property type="molecule type" value="Genomic_DNA"/>
</dbReference>
<dbReference type="Proteomes" id="UP000054018">
    <property type="component" value="Unassembled WGS sequence"/>
</dbReference>
<gene>
    <name evidence="1" type="ORF">PISMIDRAFT_431785</name>
</gene>
<keyword evidence="2" id="KW-1185">Reference proteome</keyword>
<evidence type="ECO:0000313" key="1">
    <source>
        <dbReference type="EMBL" id="KIK23863.1"/>
    </source>
</evidence>